<evidence type="ECO:0000313" key="2">
    <source>
        <dbReference type="EMBL" id="MDR9900549.1"/>
    </source>
</evidence>
<dbReference type="EMBL" id="JAALHA020000035">
    <property type="protein sequence ID" value="MDR9900549.1"/>
    <property type="molecule type" value="Genomic_DNA"/>
</dbReference>
<protein>
    <submittedName>
        <fullName evidence="2">Uncharacterized protein</fullName>
    </submittedName>
</protein>
<dbReference type="AlphaFoldDB" id="A0AAP5IGW3"/>
<reference evidence="3" key="1">
    <citation type="journal article" date="2021" name="Science">
        <title>Hunting the eagle killer: A cyanobacterial neurotoxin causes vacuolar myelinopathy.</title>
        <authorList>
            <person name="Breinlinger S."/>
            <person name="Phillips T.J."/>
            <person name="Haram B.N."/>
            <person name="Mares J."/>
            <person name="Martinez Yerena J.A."/>
            <person name="Hrouzek P."/>
            <person name="Sobotka R."/>
            <person name="Henderson W.M."/>
            <person name="Schmieder P."/>
            <person name="Williams S.M."/>
            <person name="Lauderdale J.D."/>
            <person name="Wilde H.D."/>
            <person name="Gerrin W."/>
            <person name="Kust A."/>
            <person name="Washington J.W."/>
            <person name="Wagner C."/>
            <person name="Geier B."/>
            <person name="Liebeke M."/>
            <person name="Enke H."/>
            <person name="Niedermeyer T.H.J."/>
            <person name="Wilde S.B."/>
        </authorList>
    </citation>
    <scope>NUCLEOTIDE SEQUENCE [LARGE SCALE GENOMIC DNA]</scope>
    <source>
        <strain evidence="3">Thurmond2011</strain>
    </source>
</reference>
<keyword evidence="3" id="KW-1185">Reference proteome</keyword>
<organism evidence="2 3">
    <name type="scientific">Aetokthonos hydrillicola Thurmond2011</name>
    <dbReference type="NCBI Taxonomy" id="2712845"/>
    <lineage>
        <taxon>Bacteria</taxon>
        <taxon>Bacillati</taxon>
        <taxon>Cyanobacteriota</taxon>
        <taxon>Cyanophyceae</taxon>
        <taxon>Nostocales</taxon>
        <taxon>Hapalosiphonaceae</taxon>
        <taxon>Aetokthonos</taxon>
    </lineage>
</organism>
<sequence>MSKIRSKTVISVGIAIATLPLTLAVVICLQPAIAHSHSTGCKAQGQSCQAPKKSSSFPPEDERGMIHMPVVPGGGYTLNQCVLLAALADKELGDKWEARFVTVNHVTGRGHCSLKRVKENEHE</sequence>
<accession>A0AAP5IGW3</accession>
<feature type="compositionally biased region" description="Polar residues" evidence="1">
    <location>
        <begin position="41"/>
        <end position="57"/>
    </location>
</feature>
<evidence type="ECO:0000313" key="3">
    <source>
        <dbReference type="Proteomes" id="UP000667802"/>
    </source>
</evidence>
<proteinExistence type="predicted"/>
<dbReference type="RefSeq" id="WP_208344190.1">
    <property type="nucleotide sequence ID" value="NZ_CAWQFN010000482.1"/>
</dbReference>
<dbReference type="Proteomes" id="UP000667802">
    <property type="component" value="Unassembled WGS sequence"/>
</dbReference>
<name>A0AAP5IGW3_9CYAN</name>
<evidence type="ECO:0000256" key="1">
    <source>
        <dbReference type="SAM" id="MobiDB-lite"/>
    </source>
</evidence>
<gene>
    <name evidence="2" type="ORF">G7B40_039350</name>
</gene>
<feature type="region of interest" description="Disordered" evidence="1">
    <location>
        <begin position="41"/>
        <end position="64"/>
    </location>
</feature>
<comment type="caution">
    <text evidence="2">The sequence shown here is derived from an EMBL/GenBank/DDBJ whole genome shotgun (WGS) entry which is preliminary data.</text>
</comment>